<accession>A0A5B7T5S0</accession>
<dbReference type="RefSeq" id="WP_057813654.1">
    <property type="nucleotide sequence ID" value="NZ_CP040736.1"/>
</dbReference>
<dbReference type="AlphaFoldDB" id="A0A5B7T5S0"/>
<dbReference type="STRING" id="1423818.FC88_GL002461"/>
<reference evidence="1 2" key="1">
    <citation type="submission" date="2019-05" db="EMBL/GenBank/DDBJ databases">
        <title>Genome Sequence of Lactobacillus futsaii Y97, a Potential Probiotic Strain Isolated from the Futsai of Taiwan.</title>
        <authorList>
            <person name="Du X."/>
        </authorList>
    </citation>
    <scope>NUCLEOTIDE SEQUENCE [LARGE SCALE GENOMIC DNA]</scope>
    <source>
        <strain evidence="1 2">Y97</strain>
    </source>
</reference>
<gene>
    <name evidence="1" type="ORF">FG051_11870</name>
</gene>
<dbReference type="KEGG" id="lft:FG051_11870"/>
<dbReference type="Proteomes" id="UP000310673">
    <property type="component" value="Chromosome"/>
</dbReference>
<dbReference type="EMBL" id="CP040736">
    <property type="protein sequence ID" value="QCX25744.1"/>
    <property type="molecule type" value="Genomic_DNA"/>
</dbReference>
<protein>
    <submittedName>
        <fullName evidence="1">Uncharacterized protein</fullName>
    </submittedName>
</protein>
<evidence type="ECO:0000313" key="1">
    <source>
        <dbReference type="EMBL" id="QCX25744.1"/>
    </source>
</evidence>
<evidence type="ECO:0000313" key="2">
    <source>
        <dbReference type="Proteomes" id="UP000310673"/>
    </source>
</evidence>
<proteinExistence type="predicted"/>
<name>A0A5B7T5S0_9LACO</name>
<organism evidence="1 2">
    <name type="scientific">Companilactobacillus futsaii</name>
    <dbReference type="NCBI Taxonomy" id="938155"/>
    <lineage>
        <taxon>Bacteria</taxon>
        <taxon>Bacillati</taxon>
        <taxon>Bacillota</taxon>
        <taxon>Bacilli</taxon>
        <taxon>Lactobacillales</taxon>
        <taxon>Lactobacillaceae</taxon>
        <taxon>Companilactobacillus</taxon>
    </lineage>
</organism>
<sequence length="68" mass="8048">MMRYTKNFEARNSSMLLKKIKEWASKNNVKVITVSSGGHDVDKVTATVIYETCKLSFWNKLKRRFYKQ</sequence>